<feature type="compositionally biased region" description="Polar residues" evidence="1">
    <location>
        <begin position="69"/>
        <end position="86"/>
    </location>
</feature>
<feature type="compositionally biased region" description="Low complexity" evidence="1">
    <location>
        <begin position="87"/>
        <end position="103"/>
    </location>
</feature>
<dbReference type="AlphaFoldDB" id="A0AAV4DUJ9"/>
<dbReference type="Proteomes" id="UP000735302">
    <property type="component" value="Unassembled WGS sequence"/>
</dbReference>
<name>A0AAV4DUJ9_9GAST</name>
<sequence length="157" mass="16887">MIVYVGPTPVNEQILRDSVCRPHTSKCINSPLSCSRSDGACHGLLTPVHNYSQEEDDRTTHNSSECHTHNTGRSVNTCLTSGGSPAQRSDQSELSSSSRLPLTGSSPTWTLTRCPVTHSATRSMHLHCWARPGQARAPDSPPGPGALIHHPITFATP</sequence>
<evidence type="ECO:0000313" key="3">
    <source>
        <dbReference type="Proteomes" id="UP000735302"/>
    </source>
</evidence>
<accession>A0AAV4DUJ9</accession>
<dbReference type="EMBL" id="BLXT01008368">
    <property type="protein sequence ID" value="GFO48043.1"/>
    <property type="molecule type" value="Genomic_DNA"/>
</dbReference>
<feature type="region of interest" description="Disordered" evidence="1">
    <location>
        <begin position="132"/>
        <end position="157"/>
    </location>
</feature>
<proteinExistence type="predicted"/>
<evidence type="ECO:0000313" key="2">
    <source>
        <dbReference type="EMBL" id="GFO48043.1"/>
    </source>
</evidence>
<evidence type="ECO:0000256" key="1">
    <source>
        <dbReference type="SAM" id="MobiDB-lite"/>
    </source>
</evidence>
<comment type="caution">
    <text evidence="2">The sequence shown here is derived from an EMBL/GenBank/DDBJ whole genome shotgun (WGS) entry which is preliminary data.</text>
</comment>
<protein>
    <submittedName>
        <fullName evidence="2">Uncharacterized protein</fullName>
    </submittedName>
</protein>
<reference evidence="2 3" key="1">
    <citation type="journal article" date="2021" name="Elife">
        <title>Chloroplast acquisition without the gene transfer in kleptoplastic sea slugs, Plakobranchus ocellatus.</title>
        <authorList>
            <person name="Maeda T."/>
            <person name="Takahashi S."/>
            <person name="Yoshida T."/>
            <person name="Shimamura S."/>
            <person name="Takaki Y."/>
            <person name="Nagai Y."/>
            <person name="Toyoda A."/>
            <person name="Suzuki Y."/>
            <person name="Arimoto A."/>
            <person name="Ishii H."/>
            <person name="Satoh N."/>
            <person name="Nishiyama T."/>
            <person name="Hasebe M."/>
            <person name="Maruyama T."/>
            <person name="Minagawa J."/>
            <person name="Obokata J."/>
            <person name="Shigenobu S."/>
        </authorList>
    </citation>
    <scope>NUCLEOTIDE SEQUENCE [LARGE SCALE GENOMIC DNA]</scope>
</reference>
<gene>
    <name evidence="2" type="ORF">PoB_007454800</name>
</gene>
<feature type="region of interest" description="Disordered" evidence="1">
    <location>
        <begin position="53"/>
        <end position="103"/>
    </location>
</feature>
<keyword evidence="3" id="KW-1185">Reference proteome</keyword>
<feature type="compositionally biased region" description="Basic and acidic residues" evidence="1">
    <location>
        <begin position="58"/>
        <end position="68"/>
    </location>
</feature>
<organism evidence="2 3">
    <name type="scientific">Plakobranchus ocellatus</name>
    <dbReference type="NCBI Taxonomy" id="259542"/>
    <lineage>
        <taxon>Eukaryota</taxon>
        <taxon>Metazoa</taxon>
        <taxon>Spiralia</taxon>
        <taxon>Lophotrochozoa</taxon>
        <taxon>Mollusca</taxon>
        <taxon>Gastropoda</taxon>
        <taxon>Heterobranchia</taxon>
        <taxon>Euthyneura</taxon>
        <taxon>Panpulmonata</taxon>
        <taxon>Sacoglossa</taxon>
        <taxon>Placobranchoidea</taxon>
        <taxon>Plakobranchidae</taxon>
        <taxon>Plakobranchus</taxon>
    </lineage>
</organism>